<proteinExistence type="predicted"/>
<dbReference type="OrthoDB" id="4505928at2759"/>
<feature type="compositionally biased region" description="Pro residues" evidence="2">
    <location>
        <begin position="248"/>
        <end position="275"/>
    </location>
</feature>
<dbReference type="EMBL" id="MCFA01000134">
    <property type="protein sequence ID" value="ORY04562.1"/>
    <property type="molecule type" value="Genomic_DNA"/>
</dbReference>
<feature type="compositionally biased region" description="Basic and acidic residues" evidence="2">
    <location>
        <begin position="35"/>
        <end position="47"/>
    </location>
</feature>
<dbReference type="Gene3D" id="1.20.5.170">
    <property type="match status" value="1"/>
</dbReference>
<dbReference type="STRING" id="1231657.A0A1Y1Z2P4"/>
<feature type="region of interest" description="Disordered" evidence="2">
    <location>
        <begin position="129"/>
        <end position="157"/>
    </location>
</feature>
<sequence>MPTPTPPVSPPSSRSSTSPTTSEHPTTSSRKRGRVSAEHTLSRVRENQRRHRARRRDYISTLEQKLAETEMLLADARAEIAELRAQRERGWTQDAAVADAGGSWKRVAENLNEGPAPNMTLARADIPMNDISTETPDSHAQGQEQRQEDYDEDDVEDTDLRDAAQDVLSAISLGFNKTPSPSPNLDIQSFSFSLPYPHTNTDTSANIPEPSLLGTLSTLATLDTISMDDMTTLLSLPSSSPSISLHTPSPPTGPPPCCPSTSPPPSPSPIASPPDPECRSCKTRPAPSPSESTTPCSQAYVLIAQQNFRGIDVQTIRMWLVQGFRRAPRKGEGCRVENGALFRLLDYISEV</sequence>
<dbReference type="PANTHER" id="PTHR42070">
    <property type="entry name" value="FILAMENT ASSOCIATED PROTEIN, PUTATIVE (AFU_ORTHOLOGUE AFUA_8G06630)-RELATED"/>
    <property type="match status" value="1"/>
</dbReference>
<feature type="compositionally biased region" description="Pro residues" evidence="2">
    <location>
        <begin position="1"/>
        <end position="10"/>
    </location>
</feature>
<evidence type="ECO:0000313" key="3">
    <source>
        <dbReference type="EMBL" id="ORY04562.1"/>
    </source>
</evidence>
<dbReference type="Proteomes" id="UP000193144">
    <property type="component" value="Unassembled WGS sequence"/>
</dbReference>
<gene>
    <name evidence="3" type="ORF">BCR34DRAFT_591179</name>
</gene>
<accession>A0A1Y1Z2P4</accession>
<comment type="caution">
    <text evidence="3">The sequence shown here is derived from an EMBL/GenBank/DDBJ whole genome shotgun (WGS) entry which is preliminary data.</text>
</comment>
<organism evidence="3 4">
    <name type="scientific">Clohesyomyces aquaticus</name>
    <dbReference type="NCBI Taxonomy" id="1231657"/>
    <lineage>
        <taxon>Eukaryota</taxon>
        <taxon>Fungi</taxon>
        <taxon>Dikarya</taxon>
        <taxon>Ascomycota</taxon>
        <taxon>Pezizomycotina</taxon>
        <taxon>Dothideomycetes</taxon>
        <taxon>Pleosporomycetidae</taxon>
        <taxon>Pleosporales</taxon>
        <taxon>Lindgomycetaceae</taxon>
        <taxon>Clohesyomyces</taxon>
    </lineage>
</organism>
<feature type="compositionally biased region" description="Low complexity" evidence="2">
    <location>
        <begin position="11"/>
        <end position="28"/>
    </location>
</feature>
<keyword evidence="1" id="KW-0175">Coiled coil</keyword>
<evidence type="ECO:0000256" key="1">
    <source>
        <dbReference type="SAM" id="Coils"/>
    </source>
</evidence>
<feature type="region of interest" description="Disordered" evidence="2">
    <location>
        <begin position="1"/>
        <end position="56"/>
    </location>
</feature>
<evidence type="ECO:0000256" key="2">
    <source>
        <dbReference type="SAM" id="MobiDB-lite"/>
    </source>
</evidence>
<feature type="compositionally biased region" description="Low complexity" evidence="2">
    <location>
        <begin position="236"/>
        <end position="247"/>
    </location>
</feature>
<dbReference type="AlphaFoldDB" id="A0A1Y1Z2P4"/>
<evidence type="ECO:0000313" key="4">
    <source>
        <dbReference type="Proteomes" id="UP000193144"/>
    </source>
</evidence>
<feature type="coiled-coil region" evidence="1">
    <location>
        <begin position="59"/>
        <end position="86"/>
    </location>
</feature>
<keyword evidence="4" id="KW-1185">Reference proteome</keyword>
<dbReference type="PANTHER" id="PTHR42070:SF1">
    <property type="entry name" value="FILAMENT ASSOCIATED PROTEIN, PUTATIVE (AFU_ORTHOLOGUE AFUA_8G06630)-RELATED"/>
    <property type="match status" value="1"/>
</dbReference>
<name>A0A1Y1Z2P4_9PLEO</name>
<feature type="compositionally biased region" description="Polar residues" evidence="2">
    <location>
        <begin position="130"/>
        <end position="140"/>
    </location>
</feature>
<evidence type="ECO:0008006" key="5">
    <source>
        <dbReference type="Google" id="ProtNLM"/>
    </source>
</evidence>
<protein>
    <recommendedName>
        <fullName evidence="5">BZIP domain-containing protein</fullName>
    </recommendedName>
</protein>
<reference evidence="3 4" key="1">
    <citation type="submission" date="2016-07" db="EMBL/GenBank/DDBJ databases">
        <title>Pervasive Adenine N6-methylation of Active Genes in Fungi.</title>
        <authorList>
            <consortium name="DOE Joint Genome Institute"/>
            <person name="Mondo S.J."/>
            <person name="Dannebaum R.O."/>
            <person name="Kuo R.C."/>
            <person name="Labutti K."/>
            <person name="Haridas S."/>
            <person name="Kuo A."/>
            <person name="Salamov A."/>
            <person name="Ahrendt S.R."/>
            <person name="Lipzen A."/>
            <person name="Sullivan W."/>
            <person name="Andreopoulos W.B."/>
            <person name="Clum A."/>
            <person name="Lindquist E."/>
            <person name="Daum C."/>
            <person name="Ramamoorthy G.K."/>
            <person name="Gryganskyi A."/>
            <person name="Culley D."/>
            <person name="Magnuson J.K."/>
            <person name="James T.Y."/>
            <person name="O'Malley M.A."/>
            <person name="Stajich J.E."/>
            <person name="Spatafora J.W."/>
            <person name="Visel A."/>
            <person name="Grigoriev I.V."/>
        </authorList>
    </citation>
    <scope>NUCLEOTIDE SEQUENCE [LARGE SCALE GENOMIC DNA]</scope>
    <source>
        <strain evidence="3 4">CBS 115471</strain>
    </source>
</reference>
<feature type="region of interest" description="Disordered" evidence="2">
    <location>
        <begin position="236"/>
        <end position="295"/>
    </location>
</feature>